<dbReference type="Proteomes" id="UP001300012">
    <property type="component" value="Unassembled WGS sequence"/>
</dbReference>
<dbReference type="Gene3D" id="3.30.565.10">
    <property type="entry name" value="Histidine kinase-like ATPase, C-terminal domain"/>
    <property type="match status" value="1"/>
</dbReference>
<dbReference type="InterPro" id="IPR005467">
    <property type="entry name" value="His_kinase_dom"/>
</dbReference>
<keyword evidence="21" id="KW-1185">Reference proteome</keyword>
<keyword evidence="10" id="KW-0067">ATP-binding</keyword>
<evidence type="ECO:0000256" key="16">
    <source>
        <dbReference type="ARBA" id="ARBA00040841"/>
    </source>
</evidence>
<dbReference type="GO" id="GO:0016301">
    <property type="term" value="F:kinase activity"/>
    <property type="evidence" value="ECO:0007669"/>
    <property type="project" value="UniProtKB-KW"/>
</dbReference>
<protein>
    <recommendedName>
        <fullName evidence="16">Heme sensor protein HssS</fullName>
        <ecNumber evidence="3">2.7.13.3</ecNumber>
    </recommendedName>
</protein>
<organism evidence="20 21">
    <name type="scientific">Paenibacillus radicis</name>
    <name type="common">ex Xue et al. 2023</name>
    <dbReference type="NCBI Taxonomy" id="2972489"/>
    <lineage>
        <taxon>Bacteria</taxon>
        <taxon>Bacillati</taxon>
        <taxon>Bacillota</taxon>
        <taxon>Bacilli</taxon>
        <taxon>Bacillales</taxon>
        <taxon>Paenibacillaceae</taxon>
        <taxon>Paenibacillus</taxon>
    </lineage>
</organism>
<keyword evidence="14 17" id="KW-0472">Membrane</keyword>
<dbReference type="Pfam" id="PF02518">
    <property type="entry name" value="HATPase_c"/>
    <property type="match status" value="1"/>
</dbReference>
<comment type="subcellular location">
    <subcellularLocation>
        <location evidence="2">Cell membrane</location>
        <topology evidence="2">Multi-pass membrane protein</topology>
    </subcellularLocation>
</comment>
<dbReference type="PROSITE" id="PS50885">
    <property type="entry name" value="HAMP"/>
    <property type="match status" value="1"/>
</dbReference>
<sequence length="463" mass="52496">MIKTLYFRVVVIYLTAVIIGLFTSFFITIYIFGEQISNEVEEDIMTQSKEIAHVYSQLNVQEADVYLTSISVLLSYHISLFDGKGQLNQYGKMNANNFIPIQEQMVNQVHNGQKIFSGQIIHSDDGSNRKKLLVGIPFEKNNEKYALFIQPSGISKWESIIRRMLTTTLAIVLLVGSVIFFIAARYLVKPLRAMTAATRRISKGDFNFNWSWPKRRKDELGELARSFGEMASELKQIEQMRQDFVSNVSHEIQSPLTSISGFSKALRNKSIEEEDRSRYLEIIQTESERLSRLTENLLKLASLESEHHPFHPVTYDLDEQIRQVIVASEPQWSAKNLQLDLELPSIKICSDKDQLNQVWTNLLSNSIKFSPKNGTIHIKASLKTTNEIEITILDEGIGISVEDQERIFERFFKADRSRTMSQGGSGLGLAIANKIVRLHQGSIQVKSTLGKGAAFIVTLPGVM</sequence>
<proteinExistence type="predicted"/>
<feature type="domain" description="Histidine kinase" evidence="18">
    <location>
        <begin position="247"/>
        <end position="463"/>
    </location>
</feature>
<evidence type="ECO:0000256" key="6">
    <source>
        <dbReference type="ARBA" id="ARBA00022679"/>
    </source>
</evidence>
<evidence type="ECO:0000256" key="2">
    <source>
        <dbReference type="ARBA" id="ARBA00004651"/>
    </source>
</evidence>
<dbReference type="InterPro" id="IPR036097">
    <property type="entry name" value="HisK_dim/P_sf"/>
</dbReference>
<dbReference type="PANTHER" id="PTHR45528">
    <property type="entry name" value="SENSOR HISTIDINE KINASE CPXA"/>
    <property type="match status" value="1"/>
</dbReference>
<evidence type="ECO:0000256" key="10">
    <source>
        <dbReference type="ARBA" id="ARBA00022840"/>
    </source>
</evidence>
<dbReference type="SUPFAM" id="SSF47384">
    <property type="entry name" value="Homodimeric domain of signal transducing histidine kinase"/>
    <property type="match status" value="1"/>
</dbReference>
<dbReference type="PRINTS" id="PR00344">
    <property type="entry name" value="BCTRLSENSOR"/>
</dbReference>
<evidence type="ECO:0000256" key="3">
    <source>
        <dbReference type="ARBA" id="ARBA00012438"/>
    </source>
</evidence>
<dbReference type="Gene3D" id="1.10.287.130">
    <property type="match status" value="1"/>
</dbReference>
<keyword evidence="13" id="KW-0843">Virulence</keyword>
<evidence type="ECO:0000313" key="21">
    <source>
        <dbReference type="Proteomes" id="UP001300012"/>
    </source>
</evidence>
<evidence type="ECO:0000259" key="18">
    <source>
        <dbReference type="PROSITE" id="PS50109"/>
    </source>
</evidence>
<feature type="transmembrane region" description="Helical" evidence="17">
    <location>
        <begin position="164"/>
        <end position="188"/>
    </location>
</feature>
<evidence type="ECO:0000256" key="4">
    <source>
        <dbReference type="ARBA" id="ARBA00022475"/>
    </source>
</evidence>
<keyword evidence="7 17" id="KW-0812">Transmembrane</keyword>
<dbReference type="EC" id="2.7.13.3" evidence="3"/>
<dbReference type="InterPro" id="IPR003594">
    <property type="entry name" value="HATPase_dom"/>
</dbReference>
<evidence type="ECO:0000313" key="20">
    <source>
        <dbReference type="EMBL" id="MCR8635078.1"/>
    </source>
</evidence>
<dbReference type="InterPro" id="IPR004358">
    <property type="entry name" value="Sig_transdc_His_kin-like_C"/>
</dbReference>
<evidence type="ECO:0000256" key="12">
    <source>
        <dbReference type="ARBA" id="ARBA00023012"/>
    </source>
</evidence>
<name>A0ABT1YPH7_9BACL</name>
<dbReference type="Gene3D" id="6.10.340.10">
    <property type="match status" value="1"/>
</dbReference>
<evidence type="ECO:0000256" key="13">
    <source>
        <dbReference type="ARBA" id="ARBA00023026"/>
    </source>
</evidence>
<dbReference type="InterPro" id="IPR003661">
    <property type="entry name" value="HisK_dim/P_dom"/>
</dbReference>
<evidence type="ECO:0000256" key="11">
    <source>
        <dbReference type="ARBA" id="ARBA00022989"/>
    </source>
</evidence>
<dbReference type="PROSITE" id="PS50109">
    <property type="entry name" value="HIS_KIN"/>
    <property type="match status" value="1"/>
</dbReference>
<keyword evidence="9 20" id="KW-0418">Kinase</keyword>
<dbReference type="EMBL" id="JANQBD010000024">
    <property type="protein sequence ID" value="MCR8635078.1"/>
    <property type="molecule type" value="Genomic_DNA"/>
</dbReference>
<gene>
    <name evidence="20" type="ORF">NV381_28145</name>
</gene>
<reference evidence="20 21" key="1">
    <citation type="submission" date="2022-08" db="EMBL/GenBank/DDBJ databases">
        <title>Paenibacillus endoradicis sp. nov., Paenibacillus radicibacter sp. nov and Paenibacillus pararadicis sp. nov., three cold-adapted plant growth-promoting bacteria isolated from root of Larix gmelinii in Great Khingan.</title>
        <authorList>
            <person name="Xue H."/>
        </authorList>
    </citation>
    <scope>NUCLEOTIDE SEQUENCE [LARGE SCALE GENOMIC DNA]</scope>
    <source>
        <strain evidence="20 21">N5-1-1-5</strain>
    </source>
</reference>
<dbReference type="PANTHER" id="PTHR45528:SF11">
    <property type="entry name" value="HISTIDINE KINASE"/>
    <property type="match status" value="1"/>
</dbReference>
<comment type="catalytic activity">
    <reaction evidence="1">
        <text>ATP + protein L-histidine = ADP + protein N-phospho-L-histidine.</text>
        <dbReference type="EC" id="2.7.13.3"/>
    </reaction>
</comment>
<evidence type="ECO:0000256" key="8">
    <source>
        <dbReference type="ARBA" id="ARBA00022741"/>
    </source>
</evidence>
<dbReference type="RefSeq" id="WP_258216625.1">
    <property type="nucleotide sequence ID" value="NZ_JANQBD010000024.1"/>
</dbReference>
<dbReference type="CDD" id="cd06225">
    <property type="entry name" value="HAMP"/>
    <property type="match status" value="1"/>
</dbReference>
<dbReference type="SMART" id="SM00304">
    <property type="entry name" value="HAMP"/>
    <property type="match status" value="1"/>
</dbReference>
<evidence type="ECO:0000256" key="14">
    <source>
        <dbReference type="ARBA" id="ARBA00023136"/>
    </source>
</evidence>
<keyword evidence="6" id="KW-0808">Transferase</keyword>
<evidence type="ECO:0000256" key="7">
    <source>
        <dbReference type="ARBA" id="ARBA00022692"/>
    </source>
</evidence>
<evidence type="ECO:0000256" key="5">
    <source>
        <dbReference type="ARBA" id="ARBA00022553"/>
    </source>
</evidence>
<evidence type="ECO:0000256" key="9">
    <source>
        <dbReference type="ARBA" id="ARBA00022777"/>
    </source>
</evidence>
<dbReference type="SMART" id="SM00388">
    <property type="entry name" value="HisKA"/>
    <property type="match status" value="1"/>
</dbReference>
<dbReference type="SUPFAM" id="SSF158472">
    <property type="entry name" value="HAMP domain-like"/>
    <property type="match status" value="1"/>
</dbReference>
<evidence type="ECO:0000256" key="1">
    <source>
        <dbReference type="ARBA" id="ARBA00000085"/>
    </source>
</evidence>
<keyword evidence="11 17" id="KW-1133">Transmembrane helix</keyword>
<keyword evidence="8" id="KW-0547">Nucleotide-binding</keyword>
<dbReference type="Pfam" id="PF00672">
    <property type="entry name" value="HAMP"/>
    <property type="match status" value="1"/>
</dbReference>
<dbReference type="Pfam" id="PF00512">
    <property type="entry name" value="HisKA"/>
    <property type="match status" value="1"/>
</dbReference>
<feature type="domain" description="HAMP" evidence="19">
    <location>
        <begin position="185"/>
        <end position="239"/>
    </location>
</feature>
<evidence type="ECO:0000256" key="15">
    <source>
        <dbReference type="ARBA" id="ARBA00037219"/>
    </source>
</evidence>
<dbReference type="InterPro" id="IPR003660">
    <property type="entry name" value="HAMP_dom"/>
</dbReference>
<accession>A0ABT1YPH7</accession>
<evidence type="ECO:0000259" key="19">
    <source>
        <dbReference type="PROSITE" id="PS50885"/>
    </source>
</evidence>
<dbReference type="SMART" id="SM00387">
    <property type="entry name" value="HATPase_c"/>
    <property type="match status" value="1"/>
</dbReference>
<feature type="transmembrane region" description="Helical" evidence="17">
    <location>
        <begin position="6"/>
        <end position="32"/>
    </location>
</feature>
<keyword evidence="4" id="KW-1003">Cell membrane</keyword>
<dbReference type="CDD" id="cd00082">
    <property type="entry name" value="HisKA"/>
    <property type="match status" value="1"/>
</dbReference>
<dbReference type="SUPFAM" id="SSF55874">
    <property type="entry name" value="ATPase domain of HSP90 chaperone/DNA topoisomerase II/histidine kinase"/>
    <property type="match status" value="1"/>
</dbReference>
<keyword evidence="12" id="KW-0902">Two-component regulatory system</keyword>
<keyword evidence="5" id="KW-0597">Phosphoprotein</keyword>
<comment type="caution">
    <text evidence="20">The sequence shown here is derived from an EMBL/GenBank/DDBJ whole genome shotgun (WGS) entry which is preliminary data.</text>
</comment>
<dbReference type="InterPro" id="IPR036890">
    <property type="entry name" value="HATPase_C_sf"/>
</dbReference>
<comment type="function">
    <text evidence="15">Member of the two-component regulatory system HssS/HssR involved in intracellular heme homeostasis and tempering of staphylococcal virulence. HssS functions as a heme sensor histidine kinase which is autophosphorylated at a histidine residue and transfers its phosphate group to an aspartate residue of HssR. HssR/HssS activates the expression of hrtAB, an efflux pump, in response to extracellular heme, hemin, hemoglobin or blood.</text>
</comment>
<evidence type="ECO:0000256" key="17">
    <source>
        <dbReference type="SAM" id="Phobius"/>
    </source>
</evidence>
<dbReference type="InterPro" id="IPR050398">
    <property type="entry name" value="HssS/ArlS-like"/>
</dbReference>